<accession>A0AAP0RW42</accession>
<reference evidence="4 5" key="1">
    <citation type="journal article" date="2024" name="Plant J.">
        <title>Genome sequences and population genomics reveal climatic adaptation and genomic divergence between two closely related sweetgum species.</title>
        <authorList>
            <person name="Xu W.Q."/>
            <person name="Ren C.Q."/>
            <person name="Zhang X.Y."/>
            <person name="Comes H.P."/>
            <person name="Liu X.H."/>
            <person name="Li Y.G."/>
            <person name="Kettle C.J."/>
            <person name="Jalonen R."/>
            <person name="Gaisberger H."/>
            <person name="Ma Y.Z."/>
            <person name="Qiu Y.X."/>
        </authorList>
    </citation>
    <scope>NUCLEOTIDE SEQUENCE [LARGE SCALE GENOMIC DNA]</scope>
    <source>
        <strain evidence="4">Hangzhou</strain>
    </source>
</reference>
<gene>
    <name evidence="4" type="ORF">L1049_025023</name>
</gene>
<comment type="caution">
    <text evidence="4">The sequence shown here is derived from an EMBL/GenBank/DDBJ whole genome shotgun (WGS) entry which is preliminary data.</text>
</comment>
<dbReference type="PANTHER" id="PTHR31580">
    <property type="entry name" value="FILAMENT-LIKE PLANT PROTEIN 4"/>
    <property type="match status" value="1"/>
</dbReference>
<evidence type="ECO:0000256" key="1">
    <source>
        <dbReference type="ARBA" id="ARBA00005921"/>
    </source>
</evidence>
<dbReference type="InterPro" id="IPR008587">
    <property type="entry name" value="FPP_plant"/>
</dbReference>
<proteinExistence type="inferred from homology"/>
<keyword evidence="2 3" id="KW-0175">Coiled coil</keyword>
<evidence type="ECO:0000256" key="3">
    <source>
        <dbReference type="SAM" id="Coils"/>
    </source>
</evidence>
<dbReference type="Proteomes" id="UP001415857">
    <property type="component" value="Unassembled WGS sequence"/>
</dbReference>
<feature type="coiled-coil region" evidence="3">
    <location>
        <begin position="5"/>
        <end position="102"/>
    </location>
</feature>
<dbReference type="EMBL" id="JBBPBK010000005">
    <property type="protein sequence ID" value="KAK9285822.1"/>
    <property type="molecule type" value="Genomic_DNA"/>
</dbReference>
<protein>
    <submittedName>
        <fullName evidence="4">Uncharacterized protein</fullName>
    </submittedName>
</protein>
<dbReference type="PANTHER" id="PTHR31580:SF4">
    <property type="entry name" value="FILAMENT-LIKE PLANT PROTEIN 6"/>
    <property type="match status" value="1"/>
</dbReference>
<evidence type="ECO:0000256" key="2">
    <source>
        <dbReference type="ARBA" id="ARBA00023054"/>
    </source>
</evidence>
<dbReference type="Pfam" id="PF05911">
    <property type="entry name" value="FPP"/>
    <property type="match status" value="1"/>
</dbReference>
<evidence type="ECO:0000313" key="5">
    <source>
        <dbReference type="Proteomes" id="UP001415857"/>
    </source>
</evidence>
<keyword evidence="5" id="KW-1185">Reference proteome</keyword>
<comment type="similarity">
    <text evidence="1">Belongs to the FPP family.</text>
</comment>
<organism evidence="4 5">
    <name type="scientific">Liquidambar formosana</name>
    <name type="common">Formosan gum</name>
    <dbReference type="NCBI Taxonomy" id="63359"/>
    <lineage>
        <taxon>Eukaryota</taxon>
        <taxon>Viridiplantae</taxon>
        <taxon>Streptophyta</taxon>
        <taxon>Embryophyta</taxon>
        <taxon>Tracheophyta</taxon>
        <taxon>Spermatophyta</taxon>
        <taxon>Magnoliopsida</taxon>
        <taxon>eudicotyledons</taxon>
        <taxon>Gunneridae</taxon>
        <taxon>Pentapetalae</taxon>
        <taxon>Saxifragales</taxon>
        <taxon>Altingiaceae</taxon>
        <taxon>Liquidambar</taxon>
    </lineage>
</organism>
<evidence type="ECO:0000313" key="4">
    <source>
        <dbReference type="EMBL" id="KAK9285822.1"/>
    </source>
</evidence>
<name>A0AAP0RW42_LIQFO</name>
<dbReference type="AlphaFoldDB" id="A0AAP0RW42"/>
<sequence length="129" mass="15198">MEMELARYNQDYEIMKSQLQEMEQLQVELKSQLASSQRLNSLADTKLKCMAESYKSLEKRAQELESEVKLLQAKEENLDNELQEEKRSHKDALIRCKDLEEQMQRNKSCSMCSLSSAADFDIKTNRRER</sequence>